<dbReference type="PROSITE" id="PS51379">
    <property type="entry name" value="4FE4S_FER_2"/>
    <property type="match status" value="3"/>
</dbReference>
<feature type="domain" description="4Fe-4S ferredoxin-type" evidence="5">
    <location>
        <begin position="20"/>
        <end position="50"/>
    </location>
</feature>
<keyword evidence="3" id="KW-0408">Iron</keyword>
<sequence length="247" mass="27419">MKSFLIGARMTAHTAMAPKWGMALDLERCIGCHACSVACKVENSVPLGNFRTKVYYYDFAAINPFNKKETMKRAFLPTLCMQCEDAPCLSACEQDAITRDADGIVRINDDKCDGDRACIKACPYGAIHQDPVTKLADKCDFCSHRLEADLLPACVEVCPADVFAFGDLNDPASRINAFKQRHGKDLSVLKPEEKTRPAVKYRGIGTAVPRAMEKKIPKGRNHDPFSYEIDTWSQLQSTFARSTVKKG</sequence>
<name>A0ABX0LR83_9BURK</name>
<evidence type="ECO:0000313" key="7">
    <source>
        <dbReference type="Proteomes" id="UP000785613"/>
    </source>
</evidence>
<evidence type="ECO:0000256" key="3">
    <source>
        <dbReference type="ARBA" id="ARBA00023004"/>
    </source>
</evidence>
<keyword evidence="7" id="KW-1185">Reference proteome</keyword>
<dbReference type="InterPro" id="IPR017896">
    <property type="entry name" value="4Fe4S_Fe-S-bd"/>
</dbReference>
<evidence type="ECO:0000259" key="5">
    <source>
        <dbReference type="PROSITE" id="PS51379"/>
    </source>
</evidence>
<dbReference type="Gene3D" id="3.30.70.20">
    <property type="match status" value="2"/>
</dbReference>
<evidence type="ECO:0000256" key="4">
    <source>
        <dbReference type="ARBA" id="ARBA00023014"/>
    </source>
</evidence>
<evidence type="ECO:0000256" key="1">
    <source>
        <dbReference type="ARBA" id="ARBA00022485"/>
    </source>
</evidence>
<gene>
    <name evidence="6" type="ORF">F0185_25500</name>
</gene>
<dbReference type="CDD" id="cd10551">
    <property type="entry name" value="PsrB"/>
    <property type="match status" value="1"/>
</dbReference>
<dbReference type="SUPFAM" id="SSF54862">
    <property type="entry name" value="4Fe-4S ferredoxins"/>
    <property type="match status" value="1"/>
</dbReference>
<accession>A0ABX0LR83</accession>
<dbReference type="Pfam" id="PF13247">
    <property type="entry name" value="Fer4_11"/>
    <property type="match status" value="1"/>
</dbReference>
<keyword evidence="2" id="KW-0479">Metal-binding</keyword>
<keyword evidence="1" id="KW-0004">4Fe-4S</keyword>
<keyword evidence="4" id="KW-0411">Iron-sulfur</keyword>
<feature type="domain" description="4Fe-4S ferredoxin-type" evidence="5">
    <location>
        <begin position="103"/>
        <end position="132"/>
    </location>
</feature>
<evidence type="ECO:0000313" key="6">
    <source>
        <dbReference type="EMBL" id="NHZ36927.1"/>
    </source>
</evidence>
<dbReference type="Proteomes" id="UP000785613">
    <property type="component" value="Unassembled WGS sequence"/>
</dbReference>
<dbReference type="InterPro" id="IPR050954">
    <property type="entry name" value="ET_IronSulfur_Cluster-Binding"/>
</dbReference>
<reference evidence="6 7" key="1">
    <citation type="submission" date="2019-09" db="EMBL/GenBank/DDBJ databases">
        <title>Taxonomy of Antarctic Massilia spp.: description of Massilia rubra sp. nov., Massilia aquatica sp. nov., Massilia mucilaginosa sp. nov., Massilia frigida sp. nov. isolated from streams, lakes and regoliths.</title>
        <authorList>
            <person name="Holochova P."/>
            <person name="Sedlacek I."/>
            <person name="Kralova S."/>
            <person name="Maslanova I."/>
            <person name="Busse H.-J."/>
            <person name="Stankova E."/>
            <person name="Vrbovska V."/>
            <person name="Kovarovic V."/>
            <person name="Bartak M."/>
            <person name="Svec P."/>
            <person name="Pantucek R."/>
        </authorList>
    </citation>
    <scope>NUCLEOTIDE SEQUENCE [LARGE SCALE GENOMIC DNA]</scope>
    <source>
        <strain evidence="6 7">CCM 8692</strain>
    </source>
</reference>
<dbReference type="EMBL" id="VUYU01000022">
    <property type="protein sequence ID" value="NHZ36927.1"/>
    <property type="molecule type" value="Genomic_DNA"/>
</dbReference>
<dbReference type="PANTHER" id="PTHR43177:SF3">
    <property type="entry name" value="PROTEIN NRFC HOMOLOG"/>
    <property type="match status" value="1"/>
</dbReference>
<comment type="caution">
    <text evidence="6">The sequence shown here is derived from an EMBL/GenBank/DDBJ whole genome shotgun (WGS) entry which is preliminary data.</text>
</comment>
<evidence type="ECO:0000256" key="2">
    <source>
        <dbReference type="ARBA" id="ARBA00022723"/>
    </source>
</evidence>
<protein>
    <submittedName>
        <fullName evidence="6">4Fe-4S dicluster domain-containing protein</fullName>
    </submittedName>
</protein>
<dbReference type="Pfam" id="PF12797">
    <property type="entry name" value="Fer4_2"/>
    <property type="match status" value="1"/>
</dbReference>
<organism evidence="6 7">
    <name type="scientific">Massilia rubra</name>
    <dbReference type="NCBI Taxonomy" id="2607910"/>
    <lineage>
        <taxon>Bacteria</taxon>
        <taxon>Pseudomonadati</taxon>
        <taxon>Pseudomonadota</taxon>
        <taxon>Betaproteobacteria</taxon>
        <taxon>Burkholderiales</taxon>
        <taxon>Oxalobacteraceae</taxon>
        <taxon>Telluria group</taxon>
        <taxon>Massilia</taxon>
    </lineage>
</organism>
<dbReference type="PANTHER" id="PTHR43177">
    <property type="entry name" value="PROTEIN NRFC"/>
    <property type="match status" value="1"/>
</dbReference>
<proteinExistence type="predicted"/>
<feature type="domain" description="4Fe-4S ferredoxin-type" evidence="5">
    <location>
        <begin position="71"/>
        <end position="102"/>
    </location>
</feature>